<dbReference type="CDD" id="cd07262">
    <property type="entry name" value="VOC_like"/>
    <property type="match status" value="1"/>
</dbReference>
<evidence type="ECO:0000313" key="3">
    <source>
        <dbReference type="Proteomes" id="UP000279284"/>
    </source>
</evidence>
<dbReference type="InterPro" id="IPR037523">
    <property type="entry name" value="VOC_core"/>
</dbReference>
<dbReference type="InterPro" id="IPR004360">
    <property type="entry name" value="Glyas_Fos-R_dOase_dom"/>
</dbReference>
<protein>
    <submittedName>
        <fullName evidence="2">Predicted lactoylglutathione lyase</fullName>
    </submittedName>
</protein>
<evidence type="ECO:0000313" key="2">
    <source>
        <dbReference type="EMBL" id="VEE99986.1"/>
    </source>
</evidence>
<accession>A0A448D6G7</accession>
<dbReference type="RefSeq" id="WP_085416109.1">
    <property type="nucleotide sequence ID" value="NZ_LR134313.1"/>
</dbReference>
<sequence length="161" mass="17364">MFSHITVGTNNLSRSAAFYDALLLPLGMRRRHEKPDGGPDAACYGLPGQMLPIFYVHETFNRLPATAGNGSMVAFLASSAALVDVAYTAGLNAGGTDEGAPGERPHYGKGYYGAYLRDPDGNKVHIVFRGDFCWSARRSDACLKITMRRTGAAARHFGLHV</sequence>
<dbReference type="EMBL" id="LR134313">
    <property type="protein sequence ID" value="VEE99986.1"/>
    <property type="molecule type" value="Genomic_DNA"/>
</dbReference>
<keyword evidence="3" id="KW-1185">Reference proteome</keyword>
<gene>
    <name evidence="2" type="ORF">NCTC10296_00629</name>
</gene>
<organism evidence="2 3">
    <name type="scientific">Neisseria canis</name>
    <dbReference type="NCBI Taxonomy" id="493"/>
    <lineage>
        <taxon>Bacteria</taxon>
        <taxon>Pseudomonadati</taxon>
        <taxon>Pseudomonadota</taxon>
        <taxon>Betaproteobacteria</taxon>
        <taxon>Neisseriales</taxon>
        <taxon>Neisseriaceae</taxon>
        <taxon>Neisseria</taxon>
    </lineage>
</organism>
<evidence type="ECO:0000259" key="1">
    <source>
        <dbReference type="PROSITE" id="PS51819"/>
    </source>
</evidence>
<feature type="domain" description="VOC" evidence="1">
    <location>
        <begin position="1"/>
        <end position="129"/>
    </location>
</feature>
<dbReference type="KEGG" id="nci:NCTC10296_00629"/>
<dbReference type="GO" id="GO:0016829">
    <property type="term" value="F:lyase activity"/>
    <property type="evidence" value="ECO:0007669"/>
    <property type="project" value="UniProtKB-KW"/>
</dbReference>
<dbReference type="Pfam" id="PF00903">
    <property type="entry name" value="Glyoxalase"/>
    <property type="match status" value="1"/>
</dbReference>
<dbReference type="PANTHER" id="PTHR35006:SF1">
    <property type="entry name" value="BLL2941 PROTEIN"/>
    <property type="match status" value="1"/>
</dbReference>
<name>A0A448D6G7_9NEIS</name>
<dbReference type="PROSITE" id="PS51819">
    <property type="entry name" value="VOC"/>
    <property type="match status" value="1"/>
</dbReference>
<dbReference type="Gene3D" id="3.10.180.10">
    <property type="entry name" value="2,3-Dihydroxybiphenyl 1,2-Dioxygenase, domain 1"/>
    <property type="match status" value="1"/>
</dbReference>
<dbReference type="Proteomes" id="UP000279284">
    <property type="component" value="Chromosome"/>
</dbReference>
<keyword evidence="2" id="KW-0456">Lyase</keyword>
<reference evidence="2 3" key="1">
    <citation type="submission" date="2018-12" db="EMBL/GenBank/DDBJ databases">
        <authorList>
            <consortium name="Pathogen Informatics"/>
        </authorList>
    </citation>
    <scope>NUCLEOTIDE SEQUENCE [LARGE SCALE GENOMIC DNA]</scope>
    <source>
        <strain evidence="2 3">NCTC10296</strain>
    </source>
</reference>
<dbReference type="SUPFAM" id="SSF54593">
    <property type="entry name" value="Glyoxalase/Bleomycin resistance protein/Dihydroxybiphenyl dioxygenase"/>
    <property type="match status" value="1"/>
</dbReference>
<dbReference type="InterPro" id="IPR029068">
    <property type="entry name" value="Glyas_Bleomycin-R_OHBP_Dase"/>
</dbReference>
<dbReference type="AlphaFoldDB" id="A0A448D6G7"/>
<proteinExistence type="predicted"/>
<dbReference type="PANTHER" id="PTHR35006">
    <property type="entry name" value="GLYOXALASE FAMILY PROTEIN (AFU_ORTHOLOGUE AFUA_5G14830)"/>
    <property type="match status" value="1"/>
</dbReference>
<dbReference type="OrthoDB" id="9800438at2"/>